<dbReference type="GO" id="GO:0016740">
    <property type="term" value="F:transferase activity"/>
    <property type="evidence" value="ECO:0007669"/>
    <property type="project" value="UniProtKB-KW"/>
</dbReference>
<dbReference type="Gene3D" id="3.40.50.2000">
    <property type="entry name" value="Glycogen Phosphorylase B"/>
    <property type="match status" value="2"/>
</dbReference>
<evidence type="ECO:0000256" key="1">
    <source>
        <dbReference type="ARBA" id="ARBA00022676"/>
    </source>
</evidence>
<evidence type="ECO:0000256" key="3">
    <source>
        <dbReference type="SAM" id="Phobius"/>
    </source>
</evidence>
<reference evidence="4 5" key="1">
    <citation type="submission" date="2015-11" db="EMBL/GenBank/DDBJ databases">
        <authorList>
            <person name="Lin W."/>
        </authorList>
    </citation>
    <scope>NUCLEOTIDE SEQUENCE [LARGE SCALE GENOMIC DNA]</scope>
    <source>
        <strain evidence="4 5">HCH-1</strain>
    </source>
</reference>
<comment type="caution">
    <text evidence="4">The sequence shown here is derived from an EMBL/GenBank/DDBJ whole genome shotgun (WGS) entry which is preliminary data.</text>
</comment>
<evidence type="ECO:0000313" key="4">
    <source>
        <dbReference type="EMBL" id="KWT92181.1"/>
    </source>
</evidence>
<proteinExistence type="predicted"/>
<keyword evidence="5" id="KW-1185">Reference proteome</keyword>
<keyword evidence="1" id="KW-0328">Glycosyltransferase</keyword>
<dbReference type="PANTHER" id="PTHR30160:SF7">
    <property type="entry name" value="ADP-HEPTOSE--LPS HEPTOSYLTRANSFERASE 2"/>
    <property type="match status" value="1"/>
</dbReference>
<gene>
    <name evidence="4" type="ORF">ASN18_0585</name>
</gene>
<dbReference type="CDD" id="cd03789">
    <property type="entry name" value="GT9_LPS_heptosyltransferase"/>
    <property type="match status" value="1"/>
</dbReference>
<sequence>MISGIIRRMNKIRFLKAVDRVVGSALSSIIVSILRLIGRESLSHGTLGKILVIRPGGIGDAVLLLPALKKISEQIRELCPGAQIDILCEKRNHGIFQLSGDINRIYLYDRGIGLIKCLRNSYDAVVDTEQWHRLSAVIAYLTRARVRVGFNTNERGGLFTHMIPYSHDDYEGKSFFNLIAPLIGVKPFDGVPDVFISGGAFIDSGHIEIFKTGKTIAIAPGASVKERSWGGDNFGLTAQRLSELGFNIVIIGSQADKSDAVTIKDYCTGAVDFTGTTSLKDTAPLLKSVSALVCADSGIMHIAYALGTPTVSLFGSGIEKKWAPQGKSHRVINKHLPCSPCTKFGYTPPCASVKCLTQITVDEVVGEVVDLLRIVSCLAPC</sequence>
<dbReference type="EMBL" id="LNQR01000022">
    <property type="protein sequence ID" value="KWT92181.1"/>
    <property type="molecule type" value="Genomic_DNA"/>
</dbReference>
<accession>A0ABR5SJC3</accession>
<keyword evidence="3" id="KW-0812">Transmembrane</keyword>
<keyword evidence="2 4" id="KW-0808">Transferase</keyword>
<dbReference type="EC" id="2.-.-.-" evidence="4"/>
<dbReference type="InterPro" id="IPR051199">
    <property type="entry name" value="LPS_LOS_Heptosyltrfase"/>
</dbReference>
<name>A0ABR5SJC3_9BACT</name>
<evidence type="ECO:0000256" key="2">
    <source>
        <dbReference type="ARBA" id="ARBA00022679"/>
    </source>
</evidence>
<evidence type="ECO:0000313" key="5">
    <source>
        <dbReference type="Proteomes" id="UP000060487"/>
    </source>
</evidence>
<organism evidence="4 5">
    <name type="scientific">Candidatus Magnetominusculus xianensis</name>
    <dbReference type="NCBI Taxonomy" id="1748249"/>
    <lineage>
        <taxon>Bacteria</taxon>
        <taxon>Pseudomonadati</taxon>
        <taxon>Nitrospirota</taxon>
        <taxon>Nitrospiria</taxon>
        <taxon>Nitrospirales</taxon>
        <taxon>Nitrospiraceae</taxon>
        <taxon>Candidatus Magnetominusculus</taxon>
    </lineage>
</organism>
<feature type="transmembrane region" description="Helical" evidence="3">
    <location>
        <begin position="21"/>
        <end position="38"/>
    </location>
</feature>
<dbReference type="Proteomes" id="UP000060487">
    <property type="component" value="Unassembled WGS sequence"/>
</dbReference>
<dbReference type="InterPro" id="IPR002201">
    <property type="entry name" value="Glyco_trans_9"/>
</dbReference>
<protein>
    <submittedName>
        <fullName evidence="4">Glycosyl transferase family 9</fullName>
        <ecNumber evidence="4">2.-.-.-</ecNumber>
    </submittedName>
</protein>
<keyword evidence="3" id="KW-0472">Membrane</keyword>
<dbReference type="Pfam" id="PF01075">
    <property type="entry name" value="Glyco_transf_9"/>
    <property type="match status" value="1"/>
</dbReference>
<keyword evidence="3" id="KW-1133">Transmembrane helix</keyword>
<dbReference type="PANTHER" id="PTHR30160">
    <property type="entry name" value="TETRAACYLDISACCHARIDE 4'-KINASE-RELATED"/>
    <property type="match status" value="1"/>
</dbReference>
<dbReference type="SUPFAM" id="SSF53756">
    <property type="entry name" value="UDP-Glycosyltransferase/glycogen phosphorylase"/>
    <property type="match status" value="1"/>
</dbReference>